<feature type="transmembrane region" description="Helical" evidence="1">
    <location>
        <begin position="6"/>
        <end position="25"/>
    </location>
</feature>
<feature type="transmembrane region" description="Helical" evidence="1">
    <location>
        <begin position="110"/>
        <end position="129"/>
    </location>
</feature>
<reference evidence="2 3" key="1">
    <citation type="submission" date="2016-10" db="EMBL/GenBank/DDBJ databases">
        <authorList>
            <person name="de Groot N.N."/>
        </authorList>
    </citation>
    <scope>NUCLEOTIDE SEQUENCE [LARGE SCALE GENOMIC DNA]</scope>
    <source>
        <strain evidence="2 3">OK461</strain>
    </source>
</reference>
<proteinExistence type="predicted"/>
<feature type="transmembrane region" description="Helical" evidence="1">
    <location>
        <begin position="141"/>
        <end position="161"/>
    </location>
</feature>
<evidence type="ECO:0000313" key="3">
    <source>
        <dbReference type="Proteomes" id="UP000181942"/>
    </source>
</evidence>
<dbReference type="OrthoDB" id="4329001at2"/>
<evidence type="ECO:0000256" key="1">
    <source>
        <dbReference type="SAM" id="Phobius"/>
    </source>
</evidence>
<sequence length="248" mass="26571">MLVFYAVPLVSLFLFAAGSIAYLLWAALRRPSRQARWAVIGAGVAVLGYAGAVAYGLAFTDPVQVCGQKTLDNDFPLVRVRVDAFPPDVACYWTDSGTYGPSHPTALGTWAMWAGTGVLVVALSVILIGRRSRASRWVRAGAIWSPLVAAMIWVTGIGPAMELSRTELYDECLHDKTIPPETKLIRIDVLDIERTVFPPSLTCTYSDSEADLLVPERTGLLGCGVAFVAFAGAALSQAARAGRPKPGM</sequence>
<dbReference type="RefSeq" id="WP_107437918.1">
    <property type="nucleotide sequence ID" value="NZ_FONR01000011.1"/>
</dbReference>
<dbReference type="AlphaFoldDB" id="A0A1I2L025"/>
<dbReference type="EMBL" id="FONR01000011">
    <property type="protein sequence ID" value="SFF72163.1"/>
    <property type="molecule type" value="Genomic_DNA"/>
</dbReference>
<gene>
    <name evidence="2" type="ORF">SAMN02787118_11187</name>
</gene>
<keyword evidence="1" id="KW-1133">Transmembrane helix</keyword>
<evidence type="ECO:0000313" key="2">
    <source>
        <dbReference type="EMBL" id="SFF72163.1"/>
    </source>
</evidence>
<accession>A0A1I2L025</accession>
<name>A0A1I2L025_9ACTN</name>
<keyword evidence="1" id="KW-0472">Membrane</keyword>
<dbReference type="Proteomes" id="UP000181942">
    <property type="component" value="Unassembled WGS sequence"/>
</dbReference>
<protein>
    <submittedName>
        <fullName evidence="2">Uncharacterized protein</fullName>
    </submittedName>
</protein>
<organism evidence="2 3">
    <name type="scientific">Streptomyces mirabilis</name>
    <dbReference type="NCBI Taxonomy" id="68239"/>
    <lineage>
        <taxon>Bacteria</taxon>
        <taxon>Bacillati</taxon>
        <taxon>Actinomycetota</taxon>
        <taxon>Actinomycetes</taxon>
        <taxon>Kitasatosporales</taxon>
        <taxon>Streptomycetaceae</taxon>
        <taxon>Streptomyces</taxon>
    </lineage>
</organism>
<keyword evidence="1" id="KW-0812">Transmembrane</keyword>
<feature type="transmembrane region" description="Helical" evidence="1">
    <location>
        <begin position="219"/>
        <end position="239"/>
    </location>
</feature>
<feature type="transmembrane region" description="Helical" evidence="1">
    <location>
        <begin position="37"/>
        <end position="58"/>
    </location>
</feature>